<proteinExistence type="predicted"/>
<keyword evidence="1" id="KW-1133">Transmembrane helix</keyword>
<dbReference type="EMBL" id="MT919637">
    <property type="protein sequence ID" value="QPB15054.1"/>
    <property type="molecule type" value="Genomic_DNA"/>
</dbReference>
<reference evidence="2" key="1">
    <citation type="journal article" date="2020" name="J. Eukaryot. Microbiol.">
        <title>High Sequence Divergence but Limited Architectural Rearrangements in Organelle Genomes of Cyanophora (Glaucophyta) Species.</title>
        <authorList>
            <person name="Russell S."/>
            <person name="Jackson C."/>
            <person name="Reyes-Prieto A."/>
        </authorList>
    </citation>
    <scope>NUCLEOTIDE SEQUENCE</scope>
    <source>
        <strain evidence="2">NIES-764</strain>
    </source>
</reference>
<dbReference type="RefSeq" id="YP_010041720.1">
    <property type="nucleotide sequence ID" value="NC_054208.1"/>
</dbReference>
<sequence length="242" mass="29193">MLELFTFIQKNQLFILYGGLLSCLLCCLLFFLLIKILFYSKKQFYSSIMYQYASINIPLILFYYIFVEKIIKAPFFILFSKENSNASMYLMKEWGQGEEFINCLYYSGMSLDYDMLLMLTPDSFILTTAQSIIIIRVLFRLIEENTRKLLKFLLFTVNKENNNSVFRVICHCFLYYLLSITRLYVFLCYRLFNFFIKKNLKITRIDSFFNLLLNILFPKKINEMCNAFFLCPKKLFFLYYFF</sequence>
<reference evidence="2" key="2">
    <citation type="submission" date="2020-08" db="EMBL/GenBank/DDBJ databases">
        <authorList>
            <person name="Russell S.R."/>
            <person name="Jackson C."/>
            <person name="Reyes-Prieto A."/>
        </authorList>
    </citation>
    <scope>NUCLEOTIDE SEQUENCE</scope>
    <source>
        <strain evidence="2">NIES-764</strain>
    </source>
</reference>
<feature type="transmembrane region" description="Helical" evidence="1">
    <location>
        <begin position="49"/>
        <end position="66"/>
    </location>
</feature>
<gene>
    <name evidence="2" type="primary">orf3</name>
</gene>
<keyword evidence="1" id="KW-0472">Membrane</keyword>
<protein>
    <submittedName>
        <fullName evidence="2">Uncharacterized protein</fullName>
    </submittedName>
</protein>
<organism evidence="2">
    <name type="scientific">Cyanophora sudae</name>
    <dbReference type="NCBI Taxonomy" id="1522369"/>
    <lineage>
        <taxon>Eukaryota</taxon>
        <taxon>Glaucocystophyceae</taxon>
        <taxon>Cyanophorales</taxon>
        <taxon>Cyanophoraceae</taxon>
        <taxon>Cyanophora</taxon>
    </lineage>
</organism>
<evidence type="ECO:0000256" key="1">
    <source>
        <dbReference type="SAM" id="Phobius"/>
    </source>
</evidence>
<geneLocation type="mitochondrion" evidence="2"/>
<name>A0A873WUY1_9EUKA</name>
<keyword evidence="1" id="KW-0812">Transmembrane</keyword>
<dbReference type="GeneID" id="63648327"/>
<feature type="transmembrane region" description="Helical" evidence="1">
    <location>
        <begin position="173"/>
        <end position="192"/>
    </location>
</feature>
<feature type="transmembrane region" description="Helical" evidence="1">
    <location>
        <begin position="14"/>
        <end position="37"/>
    </location>
</feature>
<keyword evidence="2" id="KW-0496">Mitochondrion</keyword>
<accession>A0A873WUY1</accession>
<dbReference type="AlphaFoldDB" id="A0A873WUY1"/>
<evidence type="ECO:0000313" key="2">
    <source>
        <dbReference type="EMBL" id="QPB15054.1"/>
    </source>
</evidence>
<feature type="transmembrane region" description="Helical" evidence="1">
    <location>
        <begin position="123"/>
        <end position="142"/>
    </location>
</feature>